<dbReference type="InterPro" id="IPR014284">
    <property type="entry name" value="RNA_pol_sigma-70_dom"/>
</dbReference>
<evidence type="ECO:0000256" key="3">
    <source>
        <dbReference type="ARBA" id="ARBA00023082"/>
    </source>
</evidence>
<dbReference type="PANTHER" id="PTHR43133:SF50">
    <property type="entry name" value="ECF RNA POLYMERASE SIGMA FACTOR SIGM"/>
    <property type="match status" value="1"/>
</dbReference>
<dbReference type="InterPro" id="IPR036388">
    <property type="entry name" value="WH-like_DNA-bd_sf"/>
</dbReference>
<dbReference type="EMBL" id="BSDI01000013">
    <property type="protein sequence ID" value="GLH97846.1"/>
    <property type="molecule type" value="Genomic_DNA"/>
</dbReference>
<keyword evidence="5" id="KW-0804">Transcription</keyword>
<evidence type="ECO:0000313" key="8">
    <source>
        <dbReference type="EMBL" id="GLH97846.1"/>
    </source>
</evidence>
<comment type="similarity">
    <text evidence="1">Belongs to the sigma-70 factor family. ECF subfamily.</text>
</comment>
<keyword evidence="9" id="KW-1185">Reference proteome</keyword>
<keyword evidence="3" id="KW-0731">Sigma factor</keyword>
<dbReference type="InterPro" id="IPR013249">
    <property type="entry name" value="RNA_pol_sigma70_r4_t2"/>
</dbReference>
<protein>
    <submittedName>
        <fullName evidence="8">RNA polymerase sigma24 factor</fullName>
    </submittedName>
</protein>
<dbReference type="CDD" id="cd06171">
    <property type="entry name" value="Sigma70_r4"/>
    <property type="match status" value="1"/>
</dbReference>
<dbReference type="InterPro" id="IPR014325">
    <property type="entry name" value="RNA_pol_sigma-E_actinobac"/>
</dbReference>
<gene>
    <name evidence="8" type="ORF">Pa4123_31210</name>
</gene>
<evidence type="ECO:0000313" key="9">
    <source>
        <dbReference type="Proteomes" id="UP001144280"/>
    </source>
</evidence>
<evidence type="ECO:0000259" key="6">
    <source>
        <dbReference type="Pfam" id="PF04542"/>
    </source>
</evidence>
<feature type="domain" description="RNA polymerase sigma factor 70 region 4 type 2" evidence="7">
    <location>
        <begin position="100"/>
        <end position="152"/>
    </location>
</feature>
<accession>A0ABQ5QVC2</accession>
<dbReference type="InterPro" id="IPR013324">
    <property type="entry name" value="RNA_pol_sigma_r3/r4-like"/>
</dbReference>
<evidence type="ECO:0000256" key="1">
    <source>
        <dbReference type="ARBA" id="ARBA00010641"/>
    </source>
</evidence>
<evidence type="ECO:0000256" key="5">
    <source>
        <dbReference type="ARBA" id="ARBA00023163"/>
    </source>
</evidence>
<evidence type="ECO:0000259" key="7">
    <source>
        <dbReference type="Pfam" id="PF08281"/>
    </source>
</evidence>
<proteinExistence type="inferred from homology"/>
<keyword evidence="4" id="KW-0238">DNA-binding</keyword>
<dbReference type="Gene3D" id="1.10.10.10">
    <property type="entry name" value="Winged helix-like DNA-binding domain superfamily/Winged helix DNA-binding domain"/>
    <property type="match status" value="1"/>
</dbReference>
<evidence type="ECO:0000256" key="2">
    <source>
        <dbReference type="ARBA" id="ARBA00023015"/>
    </source>
</evidence>
<evidence type="ECO:0000256" key="4">
    <source>
        <dbReference type="ARBA" id="ARBA00023125"/>
    </source>
</evidence>
<dbReference type="InterPro" id="IPR013325">
    <property type="entry name" value="RNA_pol_sigma_r2"/>
</dbReference>
<dbReference type="PANTHER" id="PTHR43133">
    <property type="entry name" value="RNA POLYMERASE ECF-TYPE SIGMA FACTO"/>
    <property type="match status" value="1"/>
</dbReference>
<dbReference type="SUPFAM" id="SSF88659">
    <property type="entry name" value="Sigma3 and sigma4 domains of RNA polymerase sigma factors"/>
    <property type="match status" value="1"/>
</dbReference>
<organism evidence="8 9">
    <name type="scientific">Phytohabitans aurantiacus</name>
    <dbReference type="NCBI Taxonomy" id="3016789"/>
    <lineage>
        <taxon>Bacteria</taxon>
        <taxon>Bacillati</taxon>
        <taxon>Actinomycetota</taxon>
        <taxon>Actinomycetes</taxon>
        <taxon>Micromonosporales</taxon>
        <taxon>Micromonosporaceae</taxon>
    </lineage>
</organism>
<dbReference type="SUPFAM" id="SSF88946">
    <property type="entry name" value="Sigma2 domain of RNA polymerase sigma factors"/>
    <property type="match status" value="1"/>
</dbReference>
<dbReference type="Pfam" id="PF04542">
    <property type="entry name" value="Sigma70_r2"/>
    <property type="match status" value="1"/>
</dbReference>
<dbReference type="NCBIfam" id="TIGR02983">
    <property type="entry name" value="SigE-fam_strep"/>
    <property type="match status" value="1"/>
</dbReference>
<dbReference type="Proteomes" id="UP001144280">
    <property type="component" value="Unassembled WGS sequence"/>
</dbReference>
<dbReference type="Pfam" id="PF08281">
    <property type="entry name" value="Sigma70_r4_2"/>
    <property type="match status" value="1"/>
</dbReference>
<dbReference type="NCBIfam" id="TIGR02937">
    <property type="entry name" value="sigma70-ECF"/>
    <property type="match status" value="1"/>
</dbReference>
<name>A0ABQ5QVC2_9ACTN</name>
<dbReference type="InterPro" id="IPR039425">
    <property type="entry name" value="RNA_pol_sigma-70-like"/>
</dbReference>
<dbReference type="InterPro" id="IPR007627">
    <property type="entry name" value="RNA_pol_sigma70_r2"/>
</dbReference>
<feature type="domain" description="RNA polymerase sigma-70 region 2" evidence="6">
    <location>
        <begin position="24"/>
        <end position="79"/>
    </location>
</feature>
<reference evidence="8" key="1">
    <citation type="submission" date="2022-12" db="EMBL/GenBank/DDBJ databases">
        <title>New Phytohabitans aurantiacus sp. RD004123 nov., an actinomycete isolated from soil.</title>
        <authorList>
            <person name="Triningsih D.W."/>
            <person name="Harunari E."/>
            <person name="Igarashi Y."/>
        </authorList>
    </citation>
    <scope>NUCLEOTIDE SEQUENCE</scope>
    <source>
        <strain evidence="8">RD004123</strain>
    </source>
</reference>
<sequence>MAVAENGDFADFYAATFRPLTLQLYAYTGDLTEAQDVVQEAFSRALPRWSKLSGYDDPAAWVRRVAWNLATSRWRRARRLLDLTRHQRVEPVAGPTPDRIALMEALTTLPPRHRQAVVLHYLADLPVNEIADIAGVAEGTVKSWLHRARAALAIRMADREPAGRETEDV</sequence>
<keyword evidence="2" id="KW-0805">Transcription regulation</keyword>
<comment type="caution">
    <text evidence="8">The sequence shown here is derived from an EMBL/GenBank/DDBJ whole genome shotgun (WGS) entry which is preliminary data.</text>
</comment>
<dbReference type="Gene3D" id="1.10.1740.10">
    <property type="match status" value="1"/>
</dbReference>